<dbReference type="Proteomes" id="UP000054217">
    <property type="component" value="Unassembled WGS sequence"/>
</dbReference>
<feature type="non-terminal residue" evidence="2">
    <location>
        <position position="259"/>
    </location>
</feature>
<dbReference type="HOGENOM" id="CLU_007337_5_0_1"/>
<name>A0A0C3P4X9_PISTI</name>
<keyword evidence="3" id="KW-1185">Reference proteome</keyword>
<dbReference type="InParanoid" id="A0A0C3P4X9"/>
<dbReference type="AlphaFoldDB" id="A0A0C3P4X9"/>
<reference evidence="2 3" key="1">
    <citation type="submission" date="2014-04" db="EMBL/GenBank/DDBJ databases">
        <authorList>
            <consortium name="DOE Joint Genome Institute"/>
            <person name="Kuo A."/>
            <person name="Kohler A."/>
            <person name="Costa M.D."/>
            <person name="Nagy L.G."/>
            <person name="Floudas D."/>
            <person name="Copeland A."/>
            <person name="Barry K.W."/>
            <person name="Cichocki N."/>
            <person name="Veneault-Fourrey C."/>
            <person name="LaButti K."/>
            <person name="Lindquist E.A."/>
            <person name="Lipzen A."/>
            <person name="Lundell T."/>
            <person name="Morin E."/>
            <person name="Murat C."/>
            <person name="Sun H."/>
            <person name="Tunlid A."/>
            <person name="Henrissat B."/>
            <person name="Grigoriev I.V."/>
            <person name="Hibbett D.S."/>
            <person name="Martin F."/>
            <person name="Nordberg H.P."/>
            <person name="Cantor M.N."/>
            <person name="Hua S.X."/>
        </authorList>
    </citation>
    <scope>NUCLEOTIDE SEQUENCE [LARGE SCALE GENOMIC DNA]</scope>
    <source>
        <strain evidence="2 3">Marx 270</strain>
    </source>
</reference>
<gene>
    <name evidence="2" type="ORF">M404DRAFT_133917</name>
</gene>
<dbReference type="EMBL" id="KN831957">
    <property type="protein sequence ID" value="KIO08145.1"/>
    <property type="molecule type" value="Genomic_DNA"/>
</dbReference>
<proteinExistence type="predicted"/>
<feature type="compositionally biased region" description="Pro residues" evidence="1">
    <location>
        <begin position="106"/>
        <end position="115"/>
    </location>
</feature>
<sequence length="259" mass="29228">MHAQEEQPTGRQYDCVCIKYGFGRLHKVSHTAWHQHLASASSEEERQRICTVRLLGERISSLPTLTASSPLDRDNSVPPSLRRAEARRDPIDNDQLHHPDDRDDFFPPPPSPPQSPSVEQDTRPPPAPRNPMDPEEQDAPPPPPPSNSVDEALPQHRQIIYQRRARPQINIQRLCEDIILPKLTETMEFVSALSVATLEDPVAKLSTHALECLRNPPCQPLRIDNPGHRHSISVYLATEHSSKDAYEKICRSTARNFPG</sequence>
<feature type="compositionally biased region" description="Basic and acidic residues" evidence="1">
    <location>
        <begin position="82"/>
        <end position="105"/>
    </location>
</feature>
<reference evidence="3" key="2">
    <citation type="submission" date="2015-01" db="EMBL/GenBank/DDBJ databases">
        <title>Evolutionary Origins and Diversification of the Mycorrhizal Mutualists.</title>
        <authorList>
            <consortium name="DOE Joint Genome Institute"/>
            <consortium name="Mycorrhizal Genomics Consortium"/>
            <person name="Kohler A."/>
            <person name="Kuo A."/>
            <person name="Nagy L.G."/>
            <person name="Floudas D."/>
            <person name="Copeland A."/>
            <person name="Barry K.W."/>
            <person name="Cichocki N."/>
            <person name="Veneault-Fourrey C."/>
            <person name="LaButti K."/>
            <person name="Lindquist E.A."/>
            <person name="Lipzen A."/>
            <person name="Lundell T."/>
            <person name="Morin E."/>
            <person name="Murat C."/>
            <person name="Riley R."/>
            <person name="Ohm R."/>
            <person name="Sun H."/>
            <person name="Tunlid A."/>
            <person name="Henrissat B."/>
            <person name="Grigoriev I.V."/>
            <person name="Hibbett D.S."/>
            <person name="Martin F."/>
        </authorList>
    </citation>
    <scope>NUCLEOTIDE SEQUENCE [LARGE SCALE GENOMIC DNA]</scope>
    <source>
        <strain evidence="3">Marx 270</strain>
    </source>
</reference>
<dbReference type="OrthoDB" id="2691709at2759"/>
<evidence type="ECO:0000313" key="3">
    <source>
        <dbReference type="Proteomes" id="UP000054217"/>
    </source>
</evidence>
<organism evidence="2 3">
    <name type="scientific">Pisolithus tinctorius Marx 270</name>
    <dbReference type="NCBI Taxonomy" id="870435"/>
    <lineage>
        <taxon>Eukaryota</taxon>
        <taxon>Fungi</taxon>
        <taxon>Dikarya</taxon>
        <taxon>Basidiomycota</taxon>
        <taxon>Agaricomycotina</taxon>
        <taxon>Agaricomycetes</taxon>
        <taxon>Agaricomycetidae</taxon>
        <taxon>Boletales</taxon>
        <taxon>Sclerodermatineae</taxon>
        <taxon>Pisolithaceae</taxon>
        <taxon>Pisolithus</taxon>
    </lineage>
</organism>
<feature type="region of interest" description="Disordered" evidence="1">
    <location>
        <begin position="65"/>
        <end position="151"/>
    </location>
</feature>
<evidence type="ECO:0000313" key="2">
    <source>
        <dbReference type="EMBL" id="KIO08145.1"/>
    </source>
</evidence>
<accession>A0A0C3P4X9</accession>
<dbReference type="STRING" id="870435.A0A0C3P4X9"/>
<protein>
    <submittedName>
        <fullName evidence="2">Uncharacterized protein</fullName>
    </submittedName>
</protein>
<evidence type="ECO:0000256" key="1">
    <source>
        <dbReference type="SAM" id="MobiDB-lite"/>
    </source>
</evidence>